<dbReference type="Proteomes" id="UP000315783">
    <property type="component" value="Unassembled WGS sequence"/>
</dbReference>
<evidence type="ECO:0000313" key="1">
    <source>
        <dbReference type="EMBL" id="TQV99714.1"/>
    </source>
</evidence>
<evidence type="ECO:0000313" key="2">
    <source>
        <dbReference type="Proteomes" id="UP000315783"/>
    </source>
</evidence>
<dbReference type="EMBL" id="SPUK01000002">
    <property type="protein sequence ID" value="TQV99714.1"/>
    <property type="molecule type" value="Genomic_DNA"/>
</dbReference>
<gene>
    <name evidence="1" type="ORF">IF1G_01929</name>
</gene>
<proteinExistence type="predicted"/>
<name>A0A545VDB9_9HYPO</name>
<dbReference type="STRING" id="43265.A0A545VDB9"/>
<sequence>MHESKGNDDVLEVLRCQLPDVSLERVPESHHRELLEIFLEAFIWHIVHKAIFLGQGSQWKSGVVNIILQTLKPEILGGSNDPAEVAELACWLSEGSGVALLQADRASQAKMIDRIAVILLAMFSEETELGLKPKVQAEATVMIRHATQLLATLMSSKALLIPAWPAPTPTCDGWRLEDFELRYLTDDTTEDRSLVIRPSLTKFGNADGENHDLSTTLFKPVLLFY</sequence>
<organism evidence="1 2">
    <name type="scientific">Cordyceps javanica</name>
    <dbReference type="NCBI Taxonomy" id="43265"/>
    <lineage>
        <taxon>Eukaryota</taxon>
        <taxon>Fungi</taxon>
        <taxon>Dikarya</taxon>
        <taxon>Ascomycota</taxon>
        <taxon>Pezizomycotina</taxon>
        <taxon>Sordariomycetes</taxon>
        <taxon>Hypocreomycetidae</taxon>
        <taxon>Hypocreales</taxon>
        <taxon>Cordycipitaceae</taxon>
        <taxon>Cordyceps</taxon>
    </lineage>
</organism>
<dbReference type="AlphaFoldDB" id="A0A545VDB9"/>
<accession>A0A545VDB9</accession>
<keyword evidence="2" id="KW-1185">Reference proteome</keyword>
<comment type="caution">
    <text evidence="1">The sequence shown here is derived from an EMBL/GenBank/DDBJ whole genome shotgun (WGS) entry which is preliminary data.</text>
</comment>
<reference evidence="1 2" key="1">
    <citation type="journal article" date="2019" name="Appl. Microbiol. Biotechnol.">
        <title>Genome sequence of Isaria javanica and comparative genome analysis insights into family S53 peptidase evolution in fungal entomopathogens.</title>
        <authorList>
            <person name="Lin R."/>
            <person name="Zhang X."/>
            <person name="Xin B."/>
            <person name="Zou M."/>
            <person name="Gao Y."/>
            <person name="Qin F."/>
            <person name="Hu Q."/>
            <person name="Xie B."/>
            <person name="Cheng X."/>
        </authorList>
    </citation>
    <scope>NUCLEOTIDE SEQUENCE [LARGE SCALE GENOMIC DNA]</scope>
    <source>
        <strain evidence="1 2">IJ1G</strain>
    </source>
</reference>
<protein>
    <submittedName>
        <fullName evidence="1">Uncharacterized protein</fullName>
    </submittedName>
</protein>